<dbReference type="PANTHER" id="PTHR48098:SF1">
    <property type="entry name" value="DIACYLGLYCEROL ACYLTRANSFERASE_MYCOLYLTRANSFERASE AG85A"/>
    <property type="match status" value="1"/>
</dbReference>
<dbReference type="SUPFAM" id="SSF53474">
    <property type="entry name" value="alpha/beta-Hydrolases"/>
    <property type="match status" value="1"/>
</dbReference>
<evidence type="ECO:0000256" key="1">
    <source>
        <dbReference type="SAM" id="SignalP"/>
    </source>
</evidence>
<organism evidence="2 3">
    <name type="scientific">Actinocorallia libanotica</name>
    <dbReference type="NCBI Taxonomy" id="46162"/>
    <lineage>
        <taxon>Bacteria</taxon>
        <taxon>Bacillati</taxon>
        <taxon>Actinomycetota</taxon>
        <taxon>Actinomycetes</taxon>
        <taxon>Streptosporangiales</taxon>
        <taxon>Thermomonosporaceae</taxon>
        <taxon>Actinocorallia</taxon>
    </lineage>
</organism>
<dbReference type="InterPro" id="IPR000801">
    <property type="entry name" value="Esterase-like"/>
</dbReference>
<evidence type="ECO:0008006" key="4">
    <source>
        <dbReference type="Google" id="ProtNLM"/>
    </source>
</evidence>
<feature type="chain" id="PRO_5046530395" description="S-formylglutathione hydrolase FrmB" evidence="1">
    <location>
        <begin position="27"/>
        <end position="346"/>
    </location>
</feature>
<keyword evidence="1" id="KW-0732">Signal</keyword>
<dbReference type="RefSeq" id="WP_344236038.1">
    <property type="nucleotide sequence ID" value="NZ_BAAAHH010000001.1"/>
</dbReference>
<keyword evidence="3" id="KW-1185">Reference proteome</keyword>
<dbReference type="Gene3D" id="3.40.50.1820">
    <property type="entry name" value="alpha/beta hydrolase"/>
    <property type="match status" value="1"/>
</dbReference>
<dbReference type="EMBL" id="BAAAHH010000001">
    <property type="protein sequence ID" value="GAA0937417.1"/>
    <property type="molecule type" value="Genomic_DNA"/>
</dbReference>
<protein>
    <recommendedName>
        <fullName evidence="4">S-formylglutathione hydrolase FrmB</fullName>
    </recommendedName>
</protein>
<gene>
    <name evidence="2" type="ORF">GCM10009550_04170</name>
</gene>
<feature type="signal peptide" evidence="1">
    <location>
        <begin position="1"/>
        <end position="26"/>
    </location>
</feature>
<name>A0ABN1Q406_9ACTN</name>
<accession>A0ABN1Q406</accession>
<dbReference type="InterPro" id="IPR050583">
    <property type="entry name" value="Mycobacterial_A85_antigen"/>
</dbReference>
<evidence type="ECO:0000313" key="2">
    <source>
        <dbReference type="EMBL" id="GAA0937417.1"/>
    </source>
</evidence>
<sequence>MKKWFTTAAAFMVAALALPWSAPAHAAPPALTDAAGLTVTGAPAGTDTNFTFKVTTPNVAGERTMRIILPADYDANPAKRYPVNYFLHGAHPTASGGEPGWAFPAFLDASARSAMITVIVDGGNRGWYTDWRVQNSAAGAAKWETFHIGQVIPFIDANLRTLATRDKRAITGYSMGGFGAMHYAFKHPDLFAHAASMSGPVDIADTLGRLAVMNGLRNLGDWCSAVVGCDGSYGPTLPDNVIFGPLIPFPDPGIWHQENPTFHADQLTDVNLGLYHGNADIIEQGATVLNTNFKAALDAEGITYRYVNYGNGSAWGTGCTGVHANGNCVEASLRDWLPRVEAGFTS</sequence>
<evidence type="ECO:0000313" key="3">
    <source>
        <dbReference type="Proteomes" id="UP001500665"/>
    </source>
</evidence>
<dbReference type="Pfam" id="PF00756">
    <property type="entry name" value="Esterase"/>
    <property type="match status" value="1"/>
</dbReference>
<comment type="caution">
    <text evidence="2">The sequence shown here is derived from an EMBL/GenBank/DDBJ whole genome shotgun (WGS) entry which is preliminary data.</text>
</comment>
<reference evidence="2 3" key="1">
    <citation type="journal article" date="2019" name="Int. J. Syst. Evol. Microbiol.">
        <title>The Global Catalogue of Microorganisms (GCM) 10K type strain sequencing project: providing services to taxonomists for standard genome sequencing and annotation.</title>
        <authorList>
            <consortium name="The Broad Institute Genomics Platform"/>
            <consortium name="The Broad Institute Genome Sequencing Center for Infectious Disease"/>
            <person name="Wu L."/>
            <person name="Ma J."/>
        </authorList>
    </citation>
    <scope>NUCLEOTIDE SEQUENCE [LARGE SCALE GENOMIC DNA]</scope>
    <source>
        <strain evidence="2 3">JCM 10696</strain>
    </source>
</reference>
<dbReference type="PANTHER" id="PTHR48098">
    <property type="entry name" value="ENTEROCHELIN ESTERASE-RELATED"/>
    <property type="match status" value="1"/>
</dbReference>
<proteinExistence type="predicted"/>
<dbReference type="InterPro" id="IPR029058">
    <property type="entry name" value="AB_hydrolase_fold"/>
</dbReference>
<dbReference type="Proteomes" id="UP001500665">
    <property type="component" value="Unassembled WGS sequence"/>
</dbReference>